<name>A0A6J2YI22_SITOR</name>
<keyword evidence="3 4" id="KW-0808">Transferase</keyword>
<dbReference type="PANTHER" id="PTHR48043:SF159">
    <property type="entry name" value="EG:EG0003.4 PROTEIN-RELATED"/>
    <property type="match status" value="1"/>
</dbReference>
<organism evidence="6 7">
    <name type="scientific">Sitophilus oryzae</name>
    <name type="common">Rice weevil</name>
    <name type="synonym">Curculio oryzae</name>
    <dbReference type="NCBI Taxonomy" id="7048"/>
    <lineage>
        <taxon>Eukaryota</taxon>
        <taxon>Metazoa</taxon>
        <taxon>Ecdysozoa</taxon>
        <taxon>Arthropoda</taxon>
        <taxon>Hexapoda</taxon>
        <taxon>Insecta</taxon>
        <taxon>Pterygota</taxon>
        <taxon>Neoptera</taxon>
        <taxon>Endopterygota</taxon>
        <taxon>Coleoptera</taxon>
        <taxon>Polyphaga</taxon>
        <taxon>Cucujiformia</taxon>
        <taxon>Curculionidae</taxon>
        <taxon>Dryophthorinae</taxon>
        <taxon>Sitophilus</taxon>
    </lineage>
</organism>
<protein>
    <recommendedName>
        <fullName evidence="5">UDP-glucuronosyltransferase</fullName>
        <ecNumber evidence="5">2.4.1.17</ecNumber>
    </recommendedName>
</protein>
<dbReference type="FunFam" id="3.40.50.2000:FF:000050">
    <property type="entry name" value="UDP-glucuronosyltransferase"/>
    <property type="match status" value="1"/>
</dbReference>
<gene>
    <name evidence="7" type="primary">LOC115887723</name>
</gene>
<accession>A0A6J2YI22</accession>
<dbReference type="Pfam" id="PF00201">
    <property type="entry name" value="UDPGT"/>
    <property type="match status" value="1"/>
</dbReference>
<dbReference type="SUPFAM" id="SSF53756">
    <property type="entry name" value="UDP-Glycosyltransferase/glycogen phosphorylase"/>
    <property type="match status" value="1"/>
</dbReference>
<dbReference type="GeneID" id="115887723"/>
<dbReference type="InterPro" id="IPR002213">
    <property type="entry name" value="UDP_glucos_trans"/>
</dbReference>
<keyword evidence="6" id="KW-1185">Reference proteome</keyword>
<comment type="subcellular location">
    <subcellularLocation>
        <location evidence="5">Membrane</location>
        <topology evidence="5">Single-pass membrane protein</topology>
    </subcellularLocation>
</comment>
<comment type="similarity">
    <text evidence="1 4">Belongs to the UDP-glycosyltransferase family.</text>
</comment>
<dbReference type="CDD" id="cd03784">
    <property type="entry name" value="GT1_Gtf-like"/>
    <property type="match status" value="1"/>
</dbReference>
<feature type="transmembrane region" description="Helical" evidence="5">
    <location>
        <begin position="478"/>
        <end position="502"/>
    </location>
</feature>
<dbReference type="GO" id="GO:0016020">
    <property type="term" value="C:membrane"/>
    <property type="evidence" value="ECO:0007669"/>
    <property type="project" value="UniProtKB-SubCell"/>
</dbReference>
<dbReference type="PROSITE" id="PS00375">
    <property type="entry name" value="UDPGT"/>
    <property type="match status" value="1"/>
</dbReference>
<evidence type="ECO:0000256" key="5">
    <source>
        <dbReference type="RuleBase" id="RU362059"/>
    </source>
</evidence>
<dbReference type="PANTHER" id="PTHR48043">
    <property type="entry name" value="EG:EG0003.4 PROTEIN-RELATED"/>
    <property type="match status" value="1"/>
</dbReference>
<keyword evidence="5" id="KW-1133">Transmembrane helix</keyword>
<dbReference type="InParanoid" id="A0A6J2YI22"/>
<keyword evidence="2 4" id="KW-0328">Glycosyltransferase</keyword>
<sequence>MPSTRCVIIIFLVHLYSVSYGADILAILPTPSYSHQIPFRPLWKALAARGHNITLVTSDPERNASIKNIKEIDISYGYEYIDKYKCIELACNDSVSLIDVGRAIRLATADINERFLKSPEGQNLIHNKDNHFDLLIVEALLIDMMAFSWKYKIPFIGVSSLDCSTQFHDSAGNPTHPVVNPDPNLEIQDLNDMSFGERLASFLFSATYKLLVYYLTYRKEYAMLQKYFGDDLPRLFDIQNEISMLFVATNPVFHNVRALMPNTITIGNGMHISSPKPLPKDIEEWLNSSKEDVVYFSLGSNIKGSILNDSTKAELTKAFSSLPYKVLWKIDHQVNDLPENVLIKKWLPQQDILRHPKVKVFITQGGLQSMQESIYFDKPMIGIPFFGDQHMNVKRMTHLGYGVKVHKNNITRESISEAVIEVITNPIYREKAEIYGNIFRDTDIPNVDKAVWWTEYTLRHNGTRQFRNPALDMPFWKYWMLDVLGIVFGVLFIFSYLSLKFVKLILRRIFRRNGKQIDKSKKWN</sequence>
<feature type="chain" id="PRO_5027147463" description="UDP-glucuronosyltransferase" evidence="5">
    <location>
        <begin position="22"/>
        <end position="524"/>
    </location>
</feature>
<evidence type="ECO:0000313" key="6">
    <source>
        <dbReference type="Proteomes" id="UP000504635"/>
    </source>
</evidence>
<keyword evidence="5" id="KW-0812">Transmembrane</keyword>
<dbReference type="Proteomes" id="UP000504635">
    <property type="component" value="Unplaced"/>
</dbReference>
<evidence type="ECO:0000256" key="3">
    <source>
        <dbReference type="ARBA" id="ARBA00022679"/>
    </source>
</evidence>
<evidence type="ECO:0000256" key="4">
    <source>
        <dbReference type="RuleBase" id="RU003718"/>
    </source>
</evidence>
<keyword evidence="5" id="KW-0472">Membrane</keyword>
<evidence type="ECO:0000256" key="2">
    <source>
        <dbReference type="ARBA" id="ARBA00022676"/>
    </source>
</evidence>
<evidence type="ECO:0000256" key="1">
    <source>
        <dbReference type="ARBA" id="ARBA00009995"/>
    </source>
</evidence>
<dbReference type="OrthoDB" id="5835829at2759"/>
<dbReference type="AlphaFoldDB" id="A0A6J2YI22"/>
<dbReference type="KEGG" id="soy:115887723"/>
<dbReference type="EC" id="2.4.1.17" evidence="5"/>
<comment type="catalytic activity">
    <reaction evidence="5">
        <text>glucuronate acceptor + UDP-alpha-D-glucuronate = acceptor beta-D-glucuronoside + UDP + H(+)</text>
        <dbReference type="Rhea" id="RHEA:21032"/>
        <dbReference type="ChEBI" id="CHEBI:15378"/>
        <dbReference type="ChEBI" id="CHEBI:58052"/>
        <dbReference type="ChEBI" id="CHEBI:58223"/>
        <dbReference type="ChEBI" id="CHEBI:132367"/>
        <dbReference type="ChEBI" id="CHEBI:132368"/>
        <dbReference type="EC" id="2.4.1.17"/>
    </reaction>
</comment>
<dbReference type="InterPro" id="IPR035595">
    <property type="entry name" value="UDP_glycos_trans_CS"/>
</dbReference>
<reference evidence="7" key="1">
    <citation type="submission" date="2025-08" db="UniProtKB">
        <authorList>
            <consortium name="RefSeq"/>
        </authorList>
    </citation>
    <scope>IDENTIFICATION</scope>
    <source>
        <tissue evidence="7">Gonads</tissue>
    </source>
</reference>
<dbReference type="InterPro" id="IPR050271">
    <property type="entry name" value="UDP-glycosyltransferase"/>
</dbReference>
<dbReference type="RefSeq" id="XP_030763057.1">
    <property type="nucleotide sequence ID" value="XM_030907197.1"/>
</dbReference>
<dbReference type="Gene3D" id="3.40.50.2000">
    <property type="entry name" value="Glycogen Phosphorylase B"/>
    <property type="match status" value="2"/>
</dbReference>
<evidence type="ECO:0000313" key="7">
    <source>
        <dbReference type="RefSeq" id="XP_030763057.1"/>
    </source>
</evidence>
<keyword evidence="5" id="KW-0732">Signal</keyword>
<feature type="signal peptide" evidence="5">
    <location>
        <begin position="1"/>
        <end position="21"/>
    </location>
</feature>
<proteinExistence type="inferred from homology"/>
<dbReference type="GO" id="GO:0015020">
    <property type="term" value="F:glucuronosyltransferase activity"/>
    <property type="evidence" value="ECO:0007669"/>
    <property type="project" value="UniProtKB-EC"/>
</dbReference>